<dbReference type="GO" id="GO:0008610">
    <property type="term" value="P:lipid biosynthetic process"/>
    <property type="evidence" value="ECO:0007669"/>
    <property type="project" value="InterPro"/>
</dbReference>
<dbReference type="InterPro" id="IPR003333">
    <property type="entry name" value="CMAS"/>
</dbReference>
<dbReference type="OrthoDB" id="9782855at2"/>
<dbReference type="GO" id="GO:0008168">
    <property type="term" value="F:methyltransferase activity"/>
    <property type="evidence" value="ECO:0007669"/>
    <property type="project" value="UniProtKB-KW"/>
</dbReference>
<keyword evidence="5" id="KW-0443">Lipid metabolism</keyword>
<comment type="caution">
    <text evidence="7">The sequence shown here is derived from an EMBL/GenBank/DDBJ whole genome shotgun (WGS) entry which is preliminary data.</text>
</comment>
<organism evidence="7">
    <name type="scientific">Acidithiobacillus sulfuriphilus</name>
    <dbReference type="NCBI Taxonomy" id="1867749"/>
    <lineage>
        <taxon>Bacteria</taxon>
        <taxon>Pseudomonadati</taxon>
        <taxon>Pseudomonadota</taxon>
        <taxon>Acidithiobacillia</taxon>
        <taxon>Acidithiobacillales</taxon>
        <taxon>Acidithiobacillaceae</taxon>
        <taxon>Acidithiobacillus</taxon>
    </lineage>
</organism>
<dbReference type="RefSeq" id="WP_123102324.1">
    <property type="nucleotide sequence ID" value="NZ_CP127527.1"/>
</dbReference>
<comment type="similarity">
    <text evidence="1">Belongs to the CFA/CMAS family.</text>
</comment>
<evidence type="ECO:0000313" key="7">
    <source>
        <dbReference type="EMBL" id="RNF67709.1"/>
    </source>
</evidence>
<sequence>MKDLRSTFLDHLKKHLQGPAIPLRIVFWDGHEYAFSPTPLVTMHIHSARILSRMVMGSALDVLGEAYVEGDVGMEGRYQDLLAVAEAVGDAFPGKKSAGGKGFLSRWGWAQAHSKARDAEAIRYHYDVSNDFYRLWLDRNMVYSCGYFKTGTEDIHQAQEQKLDHICRKLHLQPGERLLDIGCGWGGLLSWAARNYGIHGVGVTLSEEQFAYARERMEREGLADRVEIRLQDYRDIPEEGAFDKVSSVGMFEHVGRAKLGEYFGVIRRVLKEGGWAMNHGITAPQQDDENGHHQGSDFIDKYVFPDGEIPHLWRVVREMAGQHLEVLDVENLRPHYAQTLIHWVRRLEERKDEAIAMVGEKRYRIWAIYMAASAHAFQRNWSALHQVLVVKQEQLGLTPRPWERRYQYVDHSYREAEVNWGEV</sequence>
<evidence type="ECO:0000256" key="4">
    <source>
        <dbReference type="ARBA" id="ARBA00022691"/>
    </source>
</evidence>
<dbReference type="Pfam" id="PF02353">
    <property type="entry name" value="CMAS"/>
    <property type="match status" value="1"/>
</dbReference>
<dbReference type="Gene3D" id="3.40.50.150">
    <property type="entry name" value="Vaccinia Virus protein VP39"/>
    <property type="match status" value="1"/>
</dbReference>
<dbReference type="PANTHER" id="PTHR43667">
    <property type="entry name" value="CYCLOPROPANE-FATTY-ACYL-PHOSPHOLIPID SYNTHASE"/>
    <property type="match status" value="1"/>
</dbReference>
<keyword evidence="3 7" id="KW-0808">Transferase</keyword>
<feature type="domain" description="DUF7884" evidence="6">
    <location>
        <begin position="20"/>
        <end position="92"/>
    </location>
</feature>
<evidence type="ECO:0000256" key="2">
    <source>
        <dbReference type="ARBA" id="ARBA00022603"/>
    </source>
</evidence>
<accession>A0A3M8RGM8</accession>
<dbReference type="GO" id="GO:0032259">
    <property type="term" value="P:methylation"/>
    <property type="evidence" value="ECO:0007669"/>
    <property type="project" value="UniProtKB-KW"/>
</dbReference>
<dbReference type="InterPro" id="IPR050723">
    <property type="entry name" value="CFA/CMAS"/>
</dbReference>
<evidence type="ECO:0000256" key="3">
    <source>
        <dbReference type="ARBA" id="ARBA00022679"/>
    </source>
</evidence>
<reference evidence="7" key="1">
    <citation type="submission" date="2018-10" db="EMBL/GenBank/DDBJ databases">
        <title>Acidithiobacillus sulfuriphilus sp. nov.: an extremely acidophilic sulfur-oxidizing chemolithotroph isolated from a neutral pH environment.</title>
        <authorList>
            <person name="Falagan C."/>
            <person name="Moya-Beltran A."/>
            <person name="Quatrini R."/>
            <person name="Johnson D.B."/>
        </authorList>
    </citation>
    <scope>NUCLEOTIDE SEQUENCE [LARGE SCALE GENOMIC DNA]</scope>
    <source>
        <strain evidence="7">CJ-2</strain>
    </source>
</reference>
<evidence type="ECO:0000259" key="6">
    <source>
        <dbReference type="Pfam" id="PF25371"/>
    </source>
</evidence>
<dbReference type="Pfam" id="PF25371">
    <property type="entry name" value="DUF7884"/>
    <property type="match status" value="1"/>
</dbReference>
<dbReference type="AlphaFoldDB" id="A0A3M8RGM8"/>
<dbReference type="PANTHER" id="PTHR43667:SF1">
    <property type="entry name" value="CYCLOPROPANE-FATTY-ACYL-PHOSPHOLIPID SYNTHASE"/>
    <property type="match status" value="1"/>
</dbReference>
<proteinExistence type="inferred from homology"/>
<protein>
    <submittedName>
        <fullName evidence="7">Class I SAM-dependent methyltransferase</fullName>
    </submittedName>
</protein>
<dbReference type="InterPro" id="IPR057206">
    <property type="entry name" value="DUF7884"/>
</dbReference>
<name>A0A3M8RGM8_9PROT</name>
<dbReference type="SUPFAM" id="SSF53335">
    <property type="entry name" value="S-adenosyl-L-methionine-dependent methyltransferases"/>
    <property type="match status" value="1"/>
</dbReference>
<gene>
    <name evidence="7" type="ORF">EC580_03760</name>
</gene>
<evidence type="ECO:0000256" key="5">
    <source>
        <dbReference type="ARBA" id="ARBA00023098"/>
    </source>
</evidence>
<dbReference type="CDD" id="cd02440">
    <property type="entry name" value="AdoMet_MTases"/>
    <property type="match status" value="1"/>
</dbReference>
<keyword evidence="4" id="KW-0949">S-adenosyl-L-methionine</keyword>
<dbReference type="PIRSF" id="PIRSF003085">
    <property type="entry name" value="CMAS"/>
    <property type="match status" value="1"/>
</dbReference>
<evidence type="ECO:0000256" key="1">
    <source>
        <dbReference type="ARBA" id="ARBA00010815"/>
    </source>
</evidence>
<dbReference type="InterPro" id="IPR029063">
    <property type="entry name" value="SAM-dependent_MTases_sf"/>
</dbReference>
<keyword evidence="2 7" id="KW-0489">Methyltransferase</keyword>
<dbReference type="EMBL" id="RIZI01000130">
    <property type="protein sequence ID" value="RNF67709.1"/>
    <property type="molecule type" value="Genomic_DNA"/>
</dbReference>